<feature type="coiled-coil region" evidence="1">
    <location>
        <begin position="37"/>
        <end position="71"/>
    </location>
</feature>
<gene>
    <name evidence="3" type="ORF">WR25_00996</name>
</gene>
<protein>
    <submittedName>
        <fullName evidence="3">Uncharacterized protein</fullName>
    </submittedName>
</protein>
<feature type="coiled-coil region" evidence="1">
    <location>
        <begin position="160"/>
        <end position="194"/>
    </location>
</feature>
<dbReference type="PANTHER" id="PTHR23159">
    <property type="entry name" value="CENTROSOMAL PROTEIN 2"/>
    <property type="match status" value="1"/>
</dbReference>
<comment type="caution">
    <text evidence="3">The sequence shown here is derived from an EMBL/GenBank/DDBJ whole genome shotgun (WGS) entry which is preliminary data.</text>
</comment>
<evidence type="ECO:0000313" key="4">
    <source>
        <dbReference type="Proteomes" id="UP000218231"/>
    </source>
</evidence>
<dbReference type="STRING" id="2018661.A0A2A2LGG1"/>
<evidence type="ECO:0000313" key="3">
    <source>
        <dbReference type="EMBL" id="PAV85239.1"/>
    </source>
</evidence>
<feature type="coiled-coil region" evidence="1">
    <location>
        <begin position="511"/>
        <end position="660"/>
    </location>
</feature>
<accession>A0A2A2LGG1</accession>
<proteinExistence type="predicted"/>
<keyword evidence="1" id="KW-0175">Coiled coil</keyword>
<feature type="coiled-coil region" evidence="1">
    <location>
        <begin position="417"/>
        <end position="465"/>
    </location>
</feature>
<keyword evidence="4" id="KW-1185">Reference proteome</keyword>
<feature type="compositionally biased region" description="Low complexity" evidence="2">
    <location>
        <begin position="730"/>
        <end position="744"/>
    </location>
</feature>
<evidence type="ECO:0000256" key="2">
    <source>
        <dbReference type="SAM" id="MobiDB-lite"/>
    </source>
</evidence>
<dbReference type="PANTHER" id="PTHR23159:SF31">
    <property type="entry name" value="CENTROSOME-ASSOCIATED PROTEIN CEP250 ISOFORM X1"/>
    <property type="match status" value="1"/>
</dbReference>
<evidence type="ECO:0000256" key="1">
    <source>
        <dbReference type="SAM" id="Coils"/>
    </source>
</evidence>
<sequence length="914" mass="103534">MSKFCCCSAQQSLPKIEEEAVGSVGSTSMTGGQTDRLAEVQKERDALEKALAEYVNRCSRLESQIKGVKRRSVEIPSFISNISTKQEFIQAVQNIESTLSDLHGGNHELRSRCRLLRGLSSINNDCLEQTSDGISATAHDVAILLHSGGPTTSFHNPQIVQEYEDELAALHLQLKQKDERIRQLEQQAEAGVVQQQEQCKIQQPSNSSMLEENSLHAELKTFEPTNKLQAKISALLTEIGDDKAAEQMLREAEADLLQLSARINPGLTGSLVSLHEATAYAMNDIESSYSRLQQMKSFLMTMFDRLKSSAGLFEEILEAIGDHSDLATRIKNFNLELSIGMQPPRDLLDVINEMEKSFGVMKESLRQINNSVLMQSSFALDMSKGASFGQTGGTVPRVFDRISEEGMKSEQGKKTNEETLLNLINEKEQQCKELEAQCNMAINTNNELKASIERLTIELKASSNEISTKDYRIAELKEELDIRIANYNKLLTDPSVEEKLLAAQSKVDKIATEMKKEMEGAKRREQMLESARRELQSEFDIQREQIISLTSEFTQLKDESEQLQKELQERDEQRDRQRECLEQMQEKHRATEKMCKELAEEIESIRTLYEKTKTELEAKQRETETAVRQREEAEQRMELLQQAETELHRLQTAHRQLKQAVICSVFEDRPLAEATVINKAMLECGDEELARKLDEARETRLELMEMLSEARRQLDMKTESSTHPVNSRCPSATSTTPSTAASHSPLFPPTLVTQSACAAAPFHNIADENRPVIQAVKNAKTPFPPQSFLYEATNRMNNVVQEVKEFAMECSKLEQGTTLADRVYALIESCRDMRSFINQRLETAKAENDLRKVESADLVTRTMDLIARNSYLETRVQQLESDLNKKLANLKPKIKQELEGIENVMRTVESNLQH</sequence>
<dbReference type="OrthoDB" id="5801533at2759"/>
<reference evidence="3 4" key="1">
    <citation type="journal article" date="2017" name="Curr. Biol.">
        <title>Genome architecture and evolution of a unichromosomal asexual nematode.</title>
        <authorList>
            <person name="Fradin H."/>
            <person name="Zegar C."/>
            <person name="Gutwein M."/>
            <person name="Lucas J."/>
            <person name="Kovtun M."/>
            <person name="Corcoran D."/>
            <person name="Baugh L.R."/>
            <person name="Kiontke K."/>
            <person name="Gunsalus K."/>
            <person name="Fitch D.H."/>
            <person name="Piano F."/>
        </authorList>
    </citation>
    <scope>NUCLEOTIDE SEQUENCE [LARGE SCALE GENOMIC DNA]</scope>
    <source>
        <strain evidence="3">PF1309</strain>
    </source>
</reference>
<dbReference type="Proteomes" id="UP000218231">
    <property type="component" value="Unassembled WGS sequence"/>
</dbReference>
<dbReference type="EMBL" id="LIAE01006795">
    <property type="protein sequence ID" value="PAV85239.1"/>
    <property type="molecule type" value="Genomic_DNA"/>
</dbReference>
<feature type="region of interest" description="Disordered" evidence="2">
    <location>
        <begin position="716"/>
        <end position="744"/>
    </location>
</feature>
<name>A0A2A2LGG1_9BILA</name>
<organism evidence="3 4">
    <name type="scientific">Diploscapter pachys</name>
    <dbReference type="NCBI Taxonomy" id="2018661"/>
    <lineage>
        <taxon>Eukaryota</taxon>
        <taxon>Metazoa</taxon>
        <taxon>Ecdysozoa</taxon>
        <taxon>Nematoda</taxon>
        <taxon>Chromadorea</taxon>
        <taxon>Rhabditida</taxon>
        <taxon>Rhabditina</taxon>
        <taxon>Rhabditomorpha</taxon>
        <taxon>Rhabditoidea</taxon>
        <taxon>Rhabditidae</taxon>
        <taxon>Diploscapter</taxon>
    </lineage>
</organism>
<dbReference type="AlphaFoldDB" id="A0A2A2LGG1"/>